<dbReference type="AlphaFoldDB" id="A0A9R1ACD3"/>
<name>A0A9R1ACD3_TRITD</name>
<dbReference type="EMBL" id="LT934124">
    <property type="protein sequence ID" value="VAI93641.1"/>
    <property type="molecule type" value="Genomic_DNA"/>
</dbReference>
<proteinExistence type="predicted"/>
<organism evidence="1 2">
    <name type="scientific">Triticum turgidum subsp. durum</name>
    <name type="common">Durum wheat</name>
    <name type="synonym">Triticum durum</name>
    <dbReference type="NCBI Taxonomy" id="4567"/>
    <lineage>
        <taxon>Eukaryota</taxon>
        <taxon>Viridiplantae</taxon>
        <taxon>Streptophyta</taxon>
        <taxon>Embryophyta</taxon>
        <taxon>Tracheophyta</taxon>
        <taxon>Spermatophyta</taxon>
        <taxon>Magnoliopsida</taxon>
        <taxon>Liliopsida</taxon>
        <taxon>Poales</taxon>
        <taxon>Poaceae</taxon>
        <taxon>BOP clade</taxon>
        <taxon>Pooideae</taxon>
        <taxon>Triticodae</taxon>
        <taxon>Triticeae</taxon>
        <taxon>Triticinae</taxon>
        <taxon>Triticum</taxon>
    </lineage>
</organism>
<keyword evidence="2" id="KW-1185">Reference proteome</keyword>
<dbReference type="Proteomes" id="UP000324705">
    <property type="component" value="Chromosome 7B"/>
</dbReference>
<sequence>MDGARLPDAELVRDVHVPAPRLAVCCALATLGAAHFGPSSAATNRARQSRRKGGRRPTRRCVQLAIDTFNNTSDMAAAVGFHEVIRLYMIDVDRRNLDLKIRNEMAGRGME</sequence>
<dbReference type="Gramene" id="TRITD7Bv1G224660.1">
    <property type="protein sequence ID" value="TRITD7Bv1G224660.1"/>
    <property type="gene ID" value="TRITD7Bv1G224660"/>
</dbReference>
<evidence type="ECO:0000313" key="2">
    <source>
        <dbReference type="Proteomes" id="UP000324705"/>
    </source>
</evidence>
<protein>
    <submittedName>
        <fullName evidence="1">Uncharacterized protein</fullName>
    </submittedName>
</protein>
<reference evidence="1 2" key="1">
    <citation type="submission" date="2017-09" db="EMBL/GenBank/DDBJ databases">
        <authorList>
            <consortium name="International Durum Wheat Genome Sequencing Consortium (IDWGSC)"/>
            <person name="Milanesi L."/>
        </authorList>
    </citation>
    <scope>NUCLEOTIDE SEQUENCE [LARGE SCALE GENOMIC DNA]</scope>
    <source>
        <strain evidence="2">cv. Svevo</strain>
    </source>
</reference>
<accession>A0A9R1ACD3</accession>
<evidence type="ECO:0000313" key="1">
    <source>
        <dbReference type="EMBL" id="VAI93641.1"/>
    </source>
</evidence>
<gene>
    <name evidence="1" type="ORF">TRITD_7Bv1G224660</name>
</gene>